<evidence type="ECO:0000313" key="3">
    <source>
        <dbReference type="WBParaSite" id="nRc.2.0.1.t46836-RA"/>
    </source>
</evidence>
<evidence type="ECO:0000313" key="2">
    <source>
        <dbReference type="Proteomes" id="UP000887565"/>
    </source>
</evidence>
<protein>
    <submittedName>
        <fullName evidence="3">Uncharacterized protein</fullName>
    </submittedName>
</protein>
<proteinExistence type="predicted"/>
<keyword evidence="2" id="KW-1185">Reference proteome</keyword>
<dbReference type="AlphaFoldDB" id="A0A915LAQ0"/>
<dbReference type="Proteomes" id="UP000887565">
    <property type="component" value="Unplaced"/>
</dbReference>
<name>A0A915LAQ0_ROMCU</name>
<sequence length="87" mass="9854">MITLQFKILSTFINSVEKQFTKKAIKNTIGFMGEDIGVHNIHGSWPSSLIYSPEHKQCHLKLKNKKRKKGNASEATRGLLNDEGSFH</sequence>
<reference evidence="3" key="1">
    <citation type="submission" date="2022-11" db="UniProtKB">
        <authorList>
            <consortium name="WormBaseParasite"/>
        </authorList>
    </citation>
    <scope>IDENTIFICATION</scope>
</reference>
<organism evidence="2 3">
    <name type="scientific">Romanomermis culicivorax</name>
    <name type="common">Nematode worm</name>
    <dbReference type="NCBI Taxonomy" id="13658"/>
    <lineage>
        <taxon>Eukaryota</taxon>
        <taxon>Metazoa</taxon>
        <taxon>Ecdysozoa</taxon>
        <taxon>Nematoda</taxon>
        <taxon>Enoplea</taxon>
        <taxon>Dorylaimia</taxon>
        <taxon>Mermithida</taxon>
        <taxon>Mermithoidea</taxon>
        <taxon>Mermithidae</taxon>
        <taxon>Romanomermis</taxon>
    </lineage>
</organism>
<dbReference type="WBParaSite" id="nRc.2.0.1.t46836-RA">
    <property type="protein sequence ID" value="nRc.2.0.1.t46836-RA"/>
    <property type="gene ID" value="nRc.2.0.1.g46836"/>
</dbReference>
<evidence type="ECO:0000256" key="1">
    <source>
        <dbReference type="SAM" id="MobiDB-lite"/>
    </source>
</evidence>
<feature type="region of interest" description="Disordered" evidence="1">
    <location>
        <begin position="62"/>
        <end position="87"/>
    </location>
</feature>
<accession>A0A915LAQ0</accession>